<dbReference type="Pfam" id="PF13524">
    <property type="entry name" value="Glyco_trans_1_2"/>
    <property type="match status" value="1"/>
</dbReference>
<evidence type="ECO:0000259" key="1">
    <source>
        <dbReference type="Pfam" id="PF13524"/>
    </source>
</evidence>
<comment type="caution">
    <text evidence="2">The sequence shown here is derived from an EMBL/GenBank/DDBJ whole genome shotgun (WGS) entry which is preliminary data.</text>
</comment>
<proteinExistence type="predicted"/>
<name>A0A7C3QXD1_9BACT</name>
<protein>
    <recommendedName>
        <fullName evidence="1">Spore protein YkvP/CgeB glycosyl transferase-like domain-containing protein</fullName>
    </recommendedName>
</protein>
<accession>A0A7C3QXD1</accession>
<dbReference type="EMBL" id="DTMM01000230">
    <property type="protein sequence ID" value="HFT94356.1"/>
    <property type="molecule type" value="Genomic_DNA"/>
</dbReference>
<feature type="domain" description="Spore protein YkvP/CgeB glycosyl transferase-like" evidence="1">
    <location>
        <begin position="194"/>
        <end position="301"/>
    </location>
</feature>
<dbReference type="InterPro" id="IPR055259">
    <property type="entry name" value="YkvP/CgeB_Glyco_trans-like"/>
</dbReference>
<evidence type="ECO:0000313" key="2">
    <source>
        <dbReference type="EMBL" id="HFT94356.1"/>
    </source>
</evidence>
<reference evidence="2" key="1">
    <citation type="journal article" date="2020" name="mSystems">
        <title>Genome- and Community-Level Interaction Insights into Carbon Utilization and Element Cycling Functions of Hydrothermarchaeota in Hydrothermal Sediment.</title>
        <authorList>
            <person name="Zhou Z."/>
            <person name="Liu Y."/>
            <person name="Xu W."/>
            <person name="Pan J."/>
            <person name="Luo Z.H."/>
            <person name="Li M."/>
        </authorList>
    </citation>
    <scope>NUCLEOTIDE SEQUENCE [LARGE SCALE GENOMIC DNA]</scope>
    <source>
        <strain evidence="2">SpSt-902</strain>
    </source>
</reference>
<sequence>MNLLLSYTAIPHTTGVFLEKAFRRIASVVTYGPTADESIFRTWDLMSIFPFRKGHDISLETGTAGELFGSLPGGWDPDCFLFVESGILYPFSFLDSVDCLKACYLIDTHLHPESHLEMARAFDVVFLAQKTFVPVFHEALGKPVIWVPLACDPDIHHPHPAPETADVVFAGSIQSPLQERTRRLKRLSTRFSVRTERVFLEEMSRFLSEGRILFNASVKNDLNMRVFESLATGKCLLTDEVPGLTDFFVPGQDLVLYDDRTLVEVVRYLLDNPRARTQIAASGRKKVLASHTYLDRAQFMESVLGAASLSLVPALEGEHHDSHSHV</sequence>
<dbReference type="Gene3D" id="3.40.50.2000">
    <property type="entry name" value="Glycogen Phosphorylase B"/>
    <property type="match status" value="1"/>
</dbReference>
<dbReference type="SUPFAM" id="SSF53756">
    <property type="entry name" value="UDP-Glycosyltransferase/glycogen phosphorylase"/>
    <property type="match status" value="1"/>
</dbReference>
<gene>
    <name evidence="2" type="ORF">ENX03_10635</name>
</gene>
<dbReference type="AlphaFoldDB" id="A0A7C3QXD1"/>
<organism evidence="2">
    <name type="scientific">Leptospirillum ferriphilum</name>
    <dbReference type="NCBI Taxonomy" id="178606"/>
    <lineage>
        <taxon>Bacteria</taxon>
        <taxon>Pseudomonadati</taxon>
        <taxon>Nitrospirota</taxon>
        <taxon>Nitrospiria</taxon>
        <taxon>Nitrospirales</taxon>
        <taxon>Nitrospiraceae</taxon>
        <taxon>Leptospirillum</taxon>
    </lineage>
</organism>